<evidence type="ECO:0000313" key="2">
    <source>
        <dbReference type="Proteomes" id="UP000315534"/>
    </source>
</evidence>
<gene>
    <name evidence="1" type="ORF">E3J38_01700</name>
</gene>
<reference evidence="1 2" key="1">
    <citation type="submission" date="2019-03" db="EMBL/GenBank/DDBJ databases">
        <title>Metabolic potential of uncultured bacteria and archaea associated with petroleum seepage in deep-sea sediments.</title>
        <authorList>
            <person name="Dong X."/>
            <person name="Hubert C."/>
        </authorList>
    </citation>
    <scope>NUCLEOTIDE SEQUENCE [LARGE SCALE GENOMIC DNA]</scope>
    <source>
        <strain evidence="1">E29_bin36</strain>
    </source>
</reference>
<organism evidence="1 2">
    <name type="scientific">candidate division TA06 bacterium</name>
    <dbReference type="NCBI Taxonomy" id="2250710"/>
    <lineage>
        <taxon>Bacteria</taxon>
        <taxon>Bacteria division TA06</taxon>
    </lineage>
</organism>
<dbReference type="Proteomes" id="UP000315534">
    <property type="component" value="Unassembled WGS sequence"/>
</dbReference>
<proteinExistence type="predicted"/>
<comment type="caution">
    <text evidence="1">The sequence shown here is derived from an EMBL/GenBank/DDBJ whole genome shotgun (WGS) entry which is preliminary data.</text>
</comment>
<dbReference type="EMBL" id="SOIP01000100">
    <property type="protein sequence ID" value="TET82713.1"/>
    <property type="molecule type" value="Genomic_DNA"/>
</dbReference>
<dbReference type="Gene3D" id="3.40.91.30">
    <property type="match status" value="1"/>
</dbReference>
<evidence type="ECO:0000313" key="1">
    <source>
        <dbReference type="EMBL" id="TET82713.1"/>
    </source>
</evidence>
<evidence type="ECO:0008006" key="3">
    <source>
        <dbReference type="Google" id="ProtNLM"/>
    </source>
</evidence>
<name>A0A523XTU0_UNCT6</name>
<dbReference type="AlphaFoldDB" id="A0A523XTU0"/>
<accession>A0A523XTU0</accession>
<sequence length="195" mass="22716">MLPRNYVPPVVSILPRLARVEPRMEELCKKENKRVANVFEDLVGIAFEMLGYEVLKLGQGRGRRPDGIAFSRQDRYAIIYDAKSTKHEYELKWHSRQFVDYIQREKPMLMRQGMGLVFFAVVSGDFVEHQEREIKRIKRDSGVNALILLPADSLLLLIRKRLQDPYFSLGREGLLELLMDSGVLSRELIEDFFSK</sequence>
<protein>
    <recommendedName>
        <fullName evidence="3">Restriction endonuclease type IV Mrr domain-containing protein</fullName>
    </recommendedName>
</protein>